<dbReference type="OrthoDB" id="7800649at2"/>
<dbReference type="GO" id="GO:0006310">
    <property type="term" value="P:DNA recombination"/>
    <property type="evidence" value="ECO:0007669"/>
    <property type="project" value="UniProtKB-KW"/>
</dbReference>
<dbReference type="GO" id="GO:0015074">
    <property type="term" value="P:DNA integration"/>
    <property type="evidence" value="ECO:0007669"/>
    <property type="project" value="InterPro"/>
</dbReference>
<accession>A0A3T0N135</accession>
<proteinExistence type="predicted"/>
<dbReference type="AlphaFoldDB" id="A0A3T0N135"/>
<dbReference type="EMBL" id="CP033219">
    <property type="protein sequence ID" value="AZV77702.1"/>
    <property type="molecule type" value="Genomic_DNA"/>
</dbReference>
<dbReference type="Gene3D" id="1.10.443.10">
    <property type="entry name" value="Intergrase catalytic core"/>
    <property type="match status" value="1"/>
</dbReference>
<gene>
    <name evidence="3" type="ORF">EBB79_07225</name>
</gene>
<dbReference type="GO" id="GO:0003677">
    <property type="term" value="F:DNA binding"/>
    <property type="evidence" value="ECO:0007669"/>
    <property type="project" value="InterPro"/>
</dbReference>
<keyword evidence="1" id="KW-0233">DNA recombination</keyword>
<protein>
    <submittedName>
        <fullName evidence="3">Recombinase</fullName>
    </submittedName>
</protein>
<feature type="compositionally biased region" description="Basic and acidic residues" evidence="2">
    <location>
        <begin position="378"/>
        <end position="397"/>
    </location>
</feature>
<evidence type="ECO:0000313" key="4">
    <source>
        <dbReference type="Proteomes" id="UP000283063"/>
    </source>
</evidence>
<evidence type="ECO:0000313" key="3">
    <source>
        <dbReference type="EMBL" id="AZV77702.1"/>
    </source>
</evidence>
<dbReference type="Proteomes" id="UP000283063">
    <property type="component" value="Chromosome"/>
</dbReference>
<organism evidence="3 4">
    <name type="scientific">Parasedimentitalea marina</name>
    <dbReference type="NCBI Taxonomy" id="2483033"/>
    <lineage>
        <taxon>Bacteria</taxon>
        <taxon>Pseudomonadati</taxon>
        <taxon>Pseudomonadota</taxon>
        <taxon>Alphaproteobacteria</taxon>
        <taxon>Rhodobacterales</taxon>
        <taxon>Paracoccaceae</taxon>
        <taxon>Parasedimentitalea</taxon>
    </lineage>
</organism>
<dbReference type="InterPro" id="IPR011010">
    <property type="entry name" value="DNA_brk_join_enz"/>
</dbReference>
<dbReference type="SUPFAM" id="SSF56349">
    <property type="entry name" value="DNA breaking-rejoining enzymes"/>
    <property type="match status" value="1"/>
</dbReference>
<dbReference type="InterPro" id="IPR013762">
    <property type="entry name" value="Integrase-like_cat_sf"/>
</dbReference>
<evidence type="ECO:0000256" key="1">
    <source>
        <dbReference type="ARBA" id="ARBA00023172"/>
    </source>
</evidence>
<feature type="region of interest" description="Disordered" evidence="2">
    <location>
        <begin position="372"/>
        <end position="408"/>
    </location>
</feature>
<reference evidence="3 4" key="1">
    <citation type="submission" date="2018-10" db="EMBL/GenBank/DDBJ databases">
        <title>Parasedimentitalea marina sp. nov., a psychrophilic bacterium isolated from deep seawater of the New Britain Trench.</title>
        <authorList>
            <person name="Cao J."/>
        </authorList>
    </citation>
    <scope>NUCLEOTIDE SEQUENCE [LARGE SCALE GENOMIC DNA]</scope>
    <source>
        <strain evidence="3 4">W43</strain>
    </source>
</reference>
<name>A0A3T0N135_9RHOB</name>
<evidence type="ECO:0000256" key="2">
    <source>
        <dbReference type="SAM" id="MobiDB-lite"/>
    </source>
</evidence>
<keyword evidence="4" id="KW-1185">Reference proteome</keyword>
<dbReference type="KEGG" id="sedi:EBB79_07225"/>
<sequence length="408" mass="46796">MRFKDALWDGSDPLYAPGISWSGKNPERRYAHWKCQPKYVKAGFAITKVKIEPAGHEKDEFQKARALRCRELTQESVRWFEDQDKPRLDPETWKYLIARYQTDEFSPFQEVKGNTRAGYIQQLAKLEEVIGRTKISGMTYEVIKTIQKAMIDKGRSISYIHRFFNTLRRVSRYGKVLKIRAAIEVADILSEMRFQNSSARQVSPTRDQVYAVIAAADQEGLDHYALGIMIQYEFALRAVDVRGQWLNTNETEGGIIRNGKRWQDGLTWDMFDIELTRMTKLISKTRKSLPEPYVFDLTAIPEIRDRLFKIQSANPVGPVILSKKSGGMPYTVSGWSQARARLRKKAGIPEGIWMMDLRAGAMTEAKNLGADPFSLRDAGQHKEVSTTDRYSRARSDGANKVVQLRQSR</sequence>